<feature type="transmembrane region" description="Helical" evidence="2">
    <location>
        <begin position="356"/>
        <end position="374"/>
    </location>
</feature>
<feature type="transmembrane region" description="Helical" evidence="2">
    <location>
        <begin position="312"/>
        <end position="335"/>
    </location>
</feature>
<feature type="region of interest" description="Disordered" evidence="1">
    <location>
        <begin position="425"/>
        <end position="524"/>
    </location>
</feature>
<keyword evidence="2" id="KW-0812">Transmembrane</keyword>
<evidence type="ECO:0000313" key="4">
    <source>
        <dbReference type="Proteomes" id="UP001611263"/>
    </source>
</evidence>
<reference evidence="3 4" key="1">
    <citation type="submission" date="2024-10" db="EMBL/GenBank/DDBJ databases">
        <title>The Natural Products Discovery Center: Release of the First 8490 Sequenced Strains for Exploring Actinobacteria Biosynthetic Diversity.</title>
        <authorList>
            <person name="Kalkreuter E."/>
            <person name="Kautsar S.A."/>
            <person name="Yang D."/>
            <person name="Bader C.D."/>
            <person name="Teijaro C.N."/>
            <person name="Fluegel L."/>
            <person name="Davis C.M."/>
            <person name="Simpson J.R."/>
            <person name="Lauterbach L."/>
            <person name="Steele A.D."/>
            <person name="Gui C."/>
            <person name="Meng S."/>
            <person name="Li G."/>
            <person name="Viehrig K."/>
            <person name="Ye F."/>
            <person name="Su P."/>
            <person name="Kiefer A.F."/>
            <person name="Nichols A."/>
            <person name="Cepeda A.J."/>
            <person name="Yan W."/>
            <person name="Fan B."/>
            <person name="Jiang Y."/>
            <person name="Adhikari A."/>
            <person name="Zheng C.-J."/>
            <person name="Schuster L."/>
            <person name="Cowan T.M."/>
            <person name="Smanski M.J."/>
            <person name="Chevrette M.G."/>
            <person name="De Carvalho L.P.S."/>
            <person name="Shen B."/>
        </authorList>
    </citation>
    <scope>NUCLEOTIDE SEQUENCE [LARGE SCALE GENOMIC DNA]</scope>
    <source>
        <strain evidence="3 4">NPDC020568</strain>
    </source>
</reference>
<evidence type="ECO:0000256" key="2">
    <source>
        <dbReference type="SAM" id="Phobius"/>
    </source>
</evidence>
<dbReference type="EMBL" id="JBIRUQ010000001">
    <property type="protein sequence ID" value="MFI1459829.1"/>
    <property type="molecule type" value="Genomic_DNA"/>
</dbReference>
<sequence>MVIPLLGRKVEAQVVREDSGSDDRRPDPAVSRRVSLARRFVTIFAVIFTVMVTTPAVANSQPYGWDQTCNEIHEALDDLGIPGISLGDAAAAVCKAGNAAAHPGEAATAVKDKAWDSTFGKVVDSLMNGLGEAIILALTFWMKVPNEVASDSGTLFTKINDYTYQVQILLLIASIIITGLRLAEARRGAAMNEAAESFRMFTRVVFSSWMLGAVIVAGTVASDRFAEWIIQDSTDGNARNMAELMVKTSKLQAFSPGLVLIIAIVGLLGALAQIVLAIVRQGLLVIAAGVLPLAAAASGMNTGKQSYQKLVGWIIAFMLWKPVAAIVYMIAFTTAGHVDEMTPAGGLPEAEEAQRMLVAIVLLCSVAFVLPALMRLVTPAVAIVGSGGSGLTATGGTLLAAAGLGAMGTKAVGTKTAAAPGRAGYVGGAAGPPPPGGGRGGGAPRPAPPPRGGGGGAAAPPPQRSGEPPRGGGVPSGSSRVASGIGAARSATSGMTRADQAMGDVAGDRWTNRSPDLGRSTIPR</sequence>
<keyword evidence="2" id="KW-1133">Transmembrane helix</keyword>
<feature type="transmembrane region" description="Helical" evidence="2">
    <location>
        <begin position="253"/>
        <end position="276"/>
    </location>
</feature>
<keyword evidence="4" id="KW-1185">Reference proteome</keyword>
<name>A0ABW7TJP8_9NOCA</name>
<feature type="transmembrane region" description="Helical" evidence="2">
    <location>
        <begin position="204"/>
        <end position="222"/>
    </location>
</feature>
<evidence type="ECO:0000256" key="1">
    <source>
        <dbReference type="SAM" id="MobiDB-lite"/>
    </source>
</evidence>
<accession>A0ABW7TJP8</accession>
<feature type="transmembrane region" description="Helical" evidence="2">
    <location>
        <begin position="283"/>
        <end position="300"/>
    </location>
</feature>
<organism evidence="3 4">
    <name type="scientific">Nocardia carnea</name>
    <dbReference type="NCBI Taxonomy" id="37328"/>
    <lineage>
        <taxon>Bacteria</taxon>
        <taxon>Bacillati</taxon>
        <taxon>Actinomycetota</taxon>
        <taxon>Actinomycetes</taxon>
        <taxon>Mycobacteriales</taxon>
        <taxon>Nocardiaceae</taxon>
        <taxon>Nocardia</taxon>
    </lineage>
</organism>
<dbReference type="Proteomes" id="UP001611263">
    <property type="component" value="Unassembled WGS sequence"/>
</dbReference>
<protein>
    <submittedName>
        <fullName evidence="3">Conjugal transfer protein TraG N-terminal domain-containing protein</fullName>
    </submittedName>
</protein>
<keyword evidence="2" id="KW-0472">Membrane</keyword>
<feature type="transmembrane region" description="Helical" evidence="2">
    <location>
        <begin position="164"/>
        <end position="183"/>
    </location>
</feature>
<dbReference type="RefSeq" id="WP_231507934.1">
    <property type="nucleotide sequence ID" value="NZ_JBIRUQ010000001.1"/>
</dbReference>
<gene>
    <name evidence="3" type="ORF">ACH4WX_03810</name>
</gene>
<proteinExistence type="predicted"/>
<comment type="caution">
    <text evidence="3">The sequence shown here is derived from an EMBL/GenBank/DDBJ whole genome shotgun (WGS) entry which is preliminary data.</text>
</comment>
<feature type="transmembrane region" description="Helical" evidence="2">
    <location>
        <begin position="40"/>
        <end position="58"/>
    </location>
</feature>
<feature type="transmembrane region" description="Helical" evidence="2">
    <location>
        <begin position="380"/>
        <end position="406"/>
    </location>
</feature>
<evidence type="ECO:0000313" key="3">
    <source>
        <dbReference type="EMBL" id="MFI1459829.1"/>
    </source>
</evidence>